<dbReference type="InterPro" id="IPR002156">
    <property type="entry name" value="RNaseH_domain"/>
</dbReference>
<accession>A0ABQ7V139</accession>
<dbReference type="Proteomes" id="UP000826656">
    <property type="component" value="Unassembled WGS sequence"/>
</dbReference>
<evidence type="ECO:0000313" key="2">
    <source>
        <dbReference type="EMBL" id="KAH0757799.1"/>
    </source>
</evidence>
<dbReference type="EMBL" id="JAIVGD010000015">
    <property type="protein sequence ID" value="KAH0757799.1"/>
    <property type="molecule type" value="Genomic_DNA"/>
</dbReference>
<dbReference type="PANTHER" id="PTHR47723:SF24">
    <property type="entry name" value="RNASE H TYPE-1 DOMAIN-CONTAINING PROTEIN"/>
    <property type="match status" value="1"/>
</dbReference>
<comment type="caution">
    <text evidence="2">The sequence shown here is derived from an EMBL/GenBank/DDBJ whole genome shotgun (WGS) entry which is preliminary data.</text>
</comment>
<evidence type="ECO:0000259" key="1">
    <source>
        <dbReference type="Pfam" id="PF13456"/>
    </source>
</evidence>
<dbReference type="Gene3D" id="3.30.420.10">
    <property type="entry name" value="Ribonuclease H-like superfamily/Ribonuclease H"/>
    <property type="match status" value="1"/>
</dbReference>
<name>A0ABQ7V139_SOLTU</name>
<protein>
    <recommendedName>
        <fullName evidence="1">RNase H type-1 domain-containing protein</fullName>
    </recommendedName>
</protein>
<dbReference type="InterPro" id="IPR036397">
    <property type="entry name" value="RNaseH_sf"/>
</dbReference>
<organism evidence="2 3">
    <name type="scientific">Solanum tuberosum</name>
    <name type="common">Potato</name>
    <dbReference type="NCBI Taxonomy" id="4113"/>
    <lineage>
        <taxon>Eukaryota</taxon>
        <taxon>Viridiplantae</taxon>
        <taxon>Streptophyta</taxon>
        <taxon>Embryophyta</taxon>
        <taxon>Tracheophyta</taxon>
        <taxon>Spermatophyta</taxon>
        <taxon>Magnoliopsida</taxon>
        <taxon>eudicotyledons</taxon>
        <taxon>Gunneridae</taxon>
        <taxon>Pentapetalae</taxon>
        <taxon>asterids</taxon>
        <taxon>lamiids</taxon>
        <taxon>Solanales</taxon>
        <taxon>Solanaceae</taxon>
        <taxon>Solanoideae</taxon>
        <taxon>Solaneae</taxon>
        <taxon>Solanum</taxon>
    </lineage>
</organism>
<feature type="domain" description="RNase H type-1" evidence="1">
    <location>
        <begin position="15"/>
        <end position="94"/>
    </location>
</feature>
<dbReference type="Pfam" id="PF13456">
    <property type="entry name" value="RVT_3"/>
    <property type="match status" value="1"/>
</dbReference>
<sequence>MVYWRLPRLGSYKCNSDCAVKGVGGPSAGAFCIRNDEGNLIHAESFGLGKTSVLMSEAMALRRGLEHYIMHHYLPVILETDSLMLQKILNGIWEIPWSSRVEVKRINGTTDIIYSDFQELPPKGKAILHLDKTQTPNLRIRNIQNRGFNTQA</sequence>
<dbReference type="InterPro" id="IPR044730">
    <property type="entry name" value="RNase_H-like_dom_plant"/>
</dbReference>
<reference evidence="2 3" key="1">
    <citation type="journal article" date="2021" name="bioRxiv">
        <title>Chromosome-scale and haplotype-resolved genome assembly of a tetraploid potato cultivar.</title>
        <authorList>
            <person name="Sun H."/>
            <person name="Jiao W.-B."/>
            <person name="Krause K."/>
            <person name="Campoy J.A."/>
            <person name="Goel M."/>
            <person name="Folz-Donahue K."/>
            <person name="Kukat C."/>
            <person name="Huettel B."/>
            <person name="Schneeberger K."/>
        </authorList>
    </citation>
    <scope>NUCLEOTIDE SEQUENCE [LARGE SCALE GENOMIC DNA]</scope>
    <source>
        <strain evidence="2">SolTubOtavaFocal</strain>
        <tissue evidence="2">Leaves</tissue>
    </source>
</reference>
<dbReference type="PANTHER" id="PTHR47723">
    <property type="entry name" value="OS05G0353850 PROTEIN"/>
    <property type="match status" value="1"/>
</dbReference>
<dbReference type="InterPro" id="IPR053151">
    <property type="entry name" value="RNase_H-like"/>
</dbReference>
<proteinExistence type="predicted"/>
<dbReference type="SUPFAM" id="SSF53098">
    <property type="entry name" value="Ribonuclease H-like"/>
    <property type="match status" value="1"/>
</dbReference>
<keyword evidence="3" id="KW-1185">Reference proteome</keyword>
<dbReference type="InterPro" id="IPR012337">
    <property type="entry name" value="RNaseH-like_sf"/>
</dbReference>
<gene>
    <name evidence="2" type="ORF">KY290_021292</name>
</gene>
<evidence type="ECO:0000313" key="3">
    <source>
        <dbReference type="Proteomes" id="UP000826656"/>
    </source>
</evidence>
<dbReference type="CDD" id="cd06222">
    <property type="entry name" value="RNase_H_like"/>
    <property type="match status" value="1"/>
</dbReference>